<name>A0A3A8PIY6_9BACT</name>
<accession>A0A3A8PIY6</accession>
<keyword evidence="4" id="KW-1185">Reference proteome</keyword>
<organism evidence="3 4">
    <name type="scientific">Corallococcus aberystwythensis</name>
    <dbReference type="NCBI Taxonomy" id="2316722"/>
    <lineage>
        <taxon>Bacteria</taxon>
        <taxon>Pseudomonadati</taxon>
        <taxon>Myxococcota</taxon>
        <taxon>Myxococcia</taxon>
        <taxon>Myxococcales</taxon>
        <taxon>Cystobacterineae</taxon>
        <taxon>Myxococcaceae</taxon>
        <taxon>Corallococcus</taxon>
    </lineage>
</organism>
<feature type="transmembrane region" description="Helical" evidence="1">
    <location>
        <begin position="90"/>
        <end position="108"/>
    </location>
</feature>
<dbReference type="InterPro" id="IPR005804">
    <property type="entry name" value="FA_desaturase_dom"/>
</dbReference>
<dbReference type="GO" id="GO:0016020">
    <property type="term" value="C:membrane"/>
    <property type="evidence" value="ECO:0007669"/>
    <property type="project" value="TreeGrafter"/>
</dbReference>
<feature type="transmembrane region" description="Helical" evidence="1">
    <location>
        <begin position="266"/>
        <end position="286"/>
    </location>
</feature>
<gene>
    <name evidence="3" type="ORF">D7W81_34310</name>
</gene>
<dbReference type="Proteomes" id="UP000267003">
    <property type="component" value="Unassembled WGS sequence"/>
</dbReference>
<feature type="transmembrane region" description="Helical" evidence="1">
    <location>
        <begin position="63"/>
        <end position="83"/>
    </location>
</feature>
<keyword evidence="1" id="KW-0472">Membrane</keyword>
<dbReference type="GO" id="GO:0008610">
    <property type="term" value="P:lipid biosynthetic process"/>
    <property type="evidence" value="ECO:0007669"/>
    <property type="project" value="UniProtKB-ARBA"/>
</dbReference>
<proteinExistence type="predicted"/>
<evidence type="ECO:0000313" key="4">
    <source>
        <dbReference type="Proteomes" id="UP000267003"/>
    </source>
</evidence>
<sequence length="384" mass="43797">MRHIMLRSFLAPLTAGVTGSDVPAPAEDEALVLMRKGDARIELRLKELRPLLSDLMEPDMRVFWSYLLLATLSAWASLGFLIHKANSLQFDLVFFCAFGVSVICVYHAVTFTHELAHLDQRKFGSFFWAWNVLVGCLFAIPAFIYGDNHIDHHSKKYGTALDPEYINFKKAPTSGLIEFLGMNLFLPYLGILRFCILTPVSHLHSKLRQLVLREASFMGMKSRFARRISEDASVLKSWSIQEMVTFAYLWALVIFVLAGRLHWSAILVWASMITFVGMLNGVRALAVTHKYFSMGDAPIPWSEHIEECVEIERRGLSTLLFCPVGTQYHMTHHMFPAIPFHHLPEARRRLAPHFEKDSFYHANVRKGIIDGLGRFLQGIYSRPA</sequence>
<evidence type="ECO:0000256" key="1">
    <source>
        <dbReference type="SAM" id="Phobius"/>
    </source>
</evidence>
<dbReference type="Pfam" id="PF00487">
    <property type="entry name" value="FA_desaturase"/>
    <property type="match status" value="1"/>
</dbReference>
<feature type="transmembrane region" description="Helical" evidence="1">
    <location>
        <begin position="128"/>
        <end position="146"/>
    </location>
</feature>
<feature type="domain" description="Fatty acid desaturase" evidence="2">
    <location>
        <begin position="93"/>
        <end position="357"/>
    </location>
</feature>
<feature type="transmembrane region" description="Helical" evidence="1">
    <location>
        <begin position="243"/>
        <end position="260"/>
    </location>
</feature>
<reference evidence="4" key="1">
    <citation type="submission" date="2018-09" db="EMBL/GenBank/DDBJ databases">
        <authorList>
            <person name="Livingstone P.G."/>
            <person name="Whitworth D.E."/>
        </authorList>
    </citation>
    <scope>NUCLEOTIDE SEQUENCE [LARGE SCALE GENOMIC DNA]</scope>
    <source>
        <strain evidence="4">AB050A</strain>
    </source>
</reference>
<dbReference type="AlphaFoldDB" id="A0A3A8PIY6"/>
<comment type="caution">
    <text evidence="3">The sequence shown here is derived from an EMBL/GenBank/DDBJ whole genome shotgun (WGS) entry which is preliminary data.</text>
</comment>
<dbReference type="InterPro" id="IPR012171">
    <property type="entry name" value="Fatty_acid_desaturase"/>
</dbReference>
<dbReference type="PANTHER" id="PTHR19353:SF19">
    <property type="entry name" value="DELTA(5) FATTY ACID DESATURASE C-RELATED"/>
    <property type="match status" value="1"/>
</dbReference>
<dbReference type="GO" id="GO:0016717">
    <property type="term" value="F:oxidoreductase activity, acting on paired donors, with oxidation of a pair of donors resulting in the reduction of molecular oxygen to two molecules of water"/>
    <property type="evidence" value="ECO:0007669"/>
    <property type="project" value="TreeGrafter"/>
</dbReference>
<evidence type="ECO:0000313" key="3">
    <source>
        <dbReference type="EMBL" id="RKH56303.1"/>
    </source>
</evidence>
<evidence type="ECO:0000259" key="2">
    <source>
        <dbReference type="Pfam" id="PF00487"/>
    </source>
</evidence>
<dbReference type="EMBL" id="RAWK01000288">
    <property type="protein sequence ID" value="RKH56303.1"/>
    <property type="molecule type" value="Genomic_DNA"/>
</dbReference>
<keyword evidence="1" id="KW-1133">Transmembrane helix</keyword>
<protein>
    <submittedName>
        <fullName evidence="3">Fatty acid desaturase</fullName>
    </submittedName>
</protein>
<dbReference type="PANTHER" id="PTHR19353">
    <property type="entry name" value="FATTY ACID DESATURASE 2"/>
    <property type="match status" value="1"/>
</dbReference>
<keyword evidence="1" id="KW-0812">Transmembrane</keyword>